<dbReference type="Proteomes" id="UP001150062">
    <property type="component" value="Unassembled WGS sequence"/>
</dbReference>
<evidence type="ECO:0008006" key="3">
    <source>
        <dbReference type="Google" id="ProtNLM"/>
    </source>
</evidence>
<proteinExistence type="predicted"/>
<dbReference type="EMBL" id="JAOAOG010000166">
    <property type="protein sequence ID" value="KAJ6244083.1"/>
    <property type="molecule type" value="Genomic_DNA"/>
</dbReference>
<gene>
    <name evidence="1" type="ORF">M0813_21347</name>
</gene>
<sequence length="271" mass="31339">MGQSKSKKKQISGFNTINKQDIKQYIKVIKTMKMPAVIVGTNFKIKMINRSFLNLLGILNDSVLINKRIKKIVKKFSHFFPKYQQFFGSSNLISVQQILKELEHTGTYKFFWEMKNLHDIKIYLNVEICIISLGNKIALQLIANPISQNDYCKATELNDESTNTEVEFRSETFTESNSKVYRDETEDKIKNSKICEQSEGSSIYSELNFSLPSLKTDTYDETLDFSISFTNINKNQIGSVRSCKSQQRFCNNPKYEIIDETSKIDKSSIKF</sequence>
<reference evidence="1" key="1">
    <citation type="submission" date="2022-08" db="EMBL/GenBank/DDBJ databases">
        <title>Novel sulfate-reducing endosymbionts in the free-living metamonad Anaeramoeba.</title>
        <authorList>
            <person name="Jerlstrom-Hultqvist J."/>
            <person name="Cepicka I."/>
            <person name="Gallot-Lavallee L."/>
            <person name="Salas-Leiva D."/>
            <person name="Curtis B.A."/>
            <person name="Zahonova K."/>
            <person name="Pipaliya S."/>
            <person name="Dacks J."/>
            <person name="Roger A.J."/>
        </authorList>
    </citation>
    <scope>NUCLEOTIDE SEQUENCE</scope>
    <source>
        <strain evidence="1">Schooner1</strain>
    </source>
</reference>
<comment type="caution">
    <text evidence="1">The sequence shown here is derived from an EMBL/GenBank/DDBJ whole genome shotgun (WGS) entry which is preliminary data.</text>
</comment>
<protein>
    <recommendedName>
        <fullName evidence="3">PAS domain-containing protein</fullName>
    </recommendedName>
</protein>
<evidence type="ECO:0000313" key="2">
    <source>
        <dbReference type="Proteomes" id="UP001150062"/>
    </source>
</evidence>
<keyword evidence="2" id="KW-1185">Reference proteome</keyword>
<evidence type="ECO:0000313" key="1">
    <source>
        <dbReference type="EMBL" id="KAJ6244083.1"/>
    </source>
</evidence>
<organism evidence="1 2">
    <name type="scientific">Anaeramoeba flamelloides</name>
    <dbReference type="NCBI Taxonomy" id="1746091"/>
    <lineage>
        <taxon>Eukaryota</taxon>
        <taxon>Metamonada</taxon>
        <taxon>Anaeramoebidae</taxon>
        <taxon>Anaeramoeba</taxon>
    </lineage>
</organism>
<accession>A0ABQ8YHL5</accession>
<name>A0ABQ8YHL5_9EUKA</name>